<dbReference type="GO" id="GO:0030170">
    <property type="term" value="F:pyridoxal phosphate binding"/>
    <property type="evidence" value="ECO:0007669"/>
    <property type="project" value="UniProtKB-UniRule"/>
</dbReference>
<reference evidence="9 10" key="1">
    <citation type="submission" date="2018-03" db="EMBL/GenBank/DDBJ databases">
        <authorList>
            <person name="Keele B.F."/>
        </authorList>
    </citation>
    <scope>NUCLEOTIDE SEQUENCE [LARGE SCALE GENOMIC DNA]</scope>
    <source>
        <strain evidence="9 10">D20</strain>
    </source>
</reference>
<keyword evidence="3 5" id="KW-0663">Pyridoxal phosphate</keyword>
<dbReference type="OrthoDB" id="9813814at2"/>
<accession>A0A2T4IBB4</accession>
<feature type="binding site" evidence="5 7">
    <location>
        <position position="298"/>
    </location>
    <ligand>
        <name>substrate</name>
    </ligand>
</feature>
<dbReference type="InterPro" id="IPR009006">
    <property type="entry name" value="Ala_racemase/Decarboxylase_C"/>
</dbReference>
<dbReference type="PANTHER" id="PTHR30511:SF0">
    <property type="entry name" value="ALANINE RACEMASE, CATABOLIC-RELATED"/>
    <property type="match status" value="1"/>
</dbReference>
<dbReference type="UniPathway" id="UPA00042">
    <property type="reaction ID" value="UER00497"/>
</dbReference>
<comment type="cofactor">
    <cofactor evidence="2 5 6">
        <name>pyridoxal 5'-phosphate</name>
        <dbReference type="ChEBI" id="CHEBI:597326"/>
    </cofactor>
</comment>
<comment type="pathway">
    <text evidence="5">Amino-acid biosynthesis; D-alanine biosynthesis; D-alanine from L-alanine: step 1/1.</text>
</comment>
<dbReference type="InterPro" id="IPR020622">
    <property type="entry name" value="Ala_racemase_pyridoxalP-BS"/>
</dbReference>
<dbReference type="NCBIfam" id="TIGR00492">
    <property type="entry name" value="alr"/>
    <property type="match status" value="1"/>
</dbReference>
<organism evidence="9 10">
    <name type="scientific">Pseudothauera lacus</name>
    <dbReference type="NCBI Taxonomy" id="2136175"/>
    <lineage>
        <taxon>Bacteria</taxon>
        <taxon>Pseudomonadati</taxon>
        <taxon>Pseudomonadota</taxon>
        <taxon>Betaproteobacteria</taxon>
        <taxon>Rhodocyclales</taxon>
        <taxon>Zoogloeaceae</taxon>
        <taxon>Pseudothauera</taxon>
    </lineage>
</organism>
<dbReference type="InterPro" id="IPR000821">
    <property type="entry name" value="Ala_racemase"/>
</dbReference>
<protein>
    <recommendedName>
        <fullName evidence="5">Alanine racemase</fullName>
        <ecNumber evidence="5">5.1.1.1</ecNumber>
    </recommendedName>
</protein>
<evidence type="ECO:0000256" key="2">
    <source>
        <dbReference type="ARBA" id="ARBA00001933"/>
    </source>
</evidence>
<dbReference type="SUPFAM" id="SSF51419">
    <property type="entry name" value="PLP-binding barrel"/>
    <property type="match status" value="1"/>
</dbReference>
<gene>
    <name evidence="9" type="primary">alr</name>
    <name evidence="9" type="ORF">C8261_16315</name>
</gene>
<comment type="similarity">
    <text evidence="5">Belongs to the alanine racemase family.</text>
</comment>
<comment type="caution">
    <text evidence="9">The sequence shown here is derived from an EMBL/GenBank/DDBJ whole genome shotgun (WGS) entry which is preliminary data.</text>
</comment>
<reference evidence="9 10" key="2">
    <citation type="submission" date="2018-04" db="EMBL/GenBank/DDBJ databases">
        <title>Thauera lacus sp. nov., isolated from an saline lake in Inner Mongolia, China.</title>
        <authorList>
            <person name="Liang Q.-Y."/>
        </authorList>
    </citation>
    <scope>NUCLEOTIDE SEQUENCE [LARGE SCALE GENOMIC DNA]</scope>
    <source>
        <strain evidence="9 10">D20</strain>
    </source>
</reference>
<feature type="active site" description="Proton acceptor; specific for D-alanine" evidence="5">
    <location>
        <position position="33"/>
    </location>
</feature>
<dbReference type="Proteomes" id="UP000241193">
    <property type="component" value="Unassembled WGS sequence"/>
</dbReference>
<dbReference type="GO" id="GO:0030632">
    <property type="term" value="P:D-alanine biosynthetic process"/>
    <property type="evidence" value="ECO:0007669"/>
    <property type="project" value="UniProtKB-UniRule"/>
</dbReference>
<feature type="binding site" evidence="5 7">
    <location>
        <position position="129"/>
    </location>
    <ligand>
        <name>substrate</name>
    </ligand>
</feature>
<evidence type="ECO:0000313" key="10">
    <source>
        <dbReference type="Proteomes" id="UP000241193"/>
    </source>
</evidence>
<dbReference type="Pfam" id="PF00842">
    <property type="entry name" value="Ala_racemase_C"/>
    <property type="match status" value="1"/>
</dbReference>
<feature type="domain" description="Alanine racemase C-terminal" evidence="8">
    <location>
        <begin position="229"/>
        <end position="352"/>
    </location>
</feature>
<feature type="active site" description="Proton acceptor; specific for L-alanine" evidence="5">
    <location>
        <position position="250"/>
    </location>
</feature>
<dbReference type="PROSITE" id="PS00395">
    <property type="entry name" value="ALANINE_RACEMASE"/>
    <property type="match status" value="1"/>
</dbReference>
<evidence type="ECO:0000256" key="6">
    <source>
        <dbReference type="PIRSR" id="PIRSR600821-50"/>
    </source>
</evidence>
<comment type="function">
    <text evidence="5">Catalyzes the interconversion of L-alanine and D-alanine. May also act on other amino acids.</text>
</comment>
<dbReference type="SUPFAM" id="SSF50621">
    <property type="entry name" value="Alanine racemase C-terminal domain-like"/>
    <property type="match status" value="1"/>
</dbReference>
<evidence type="ECO:0000259" key="8">
    <source>
        <dbReference type="SMART" id="SM01005"/>
    </source>
</evidence>
<evidence type="ECO:0000256" key="4">
    <source>
        <dbReference type="ARBA" id="ARBA00023235"/>
    </source>
</evidence>
<dbReference type="Pfam" id="PF01168">
    <property type="entry name" value="Ala_racemase_N"/>
    <property type="match status" value="1"/>
</dbReference>
<dbReference type="Gene3D" id="3.20.20.10">
    <property type="entry name" value="Alanine racemase"/>
    <property type="match status" value="1"/>
</dbReference>
<keyword evidence="4 5" id="KW-0413">Isomerase</keyword>
<dbReference type="SMART" id="SM01005">
    <property type="entry name" value="Ala_racemase_C"/>
    <property type="match status" value="1"/>
</dbReference>
<dbReference type="EC" id="5.1.1.1" evidence="5"/>
<dbReference type="EMBL" id="PZKC01000020">
    <property type="protein sequence ID" value="PTD95061.1"/>
    <property type="molecule type" value="Genomic_DNA"/>
</dbReference>
<sequence>MRPAHAHIDLDALRHNYRLARSRHGGRALAVVKANAYGHGAIPCAQALADIADGYAVAFLDEALALRAAGITAPILILEGVFDAAELATAAALQLWIVVHHEEQLRMLEAAPAGISVEAWLKINSGMNRAGFAPADALPAWQRLCHCGRVSNITLMTHFARADEPHVLFTASQIDTFETATAAIPGPRSLANSAAVLGWPAAHRDWARPGILLYGANPLPGADDGLQAVMTLESRVIAVREIDAGAPLGYGARFHASRRTRVGLVAMGYADGYPRSAPDGTPVAVDGAASALIGRVSMDMLTVDLTDLPAAGPGSRVELWGPQVAINRVAQAAGTIAYELLCNVKRVGFEYHRRDEGL</sequence>
<dbReference type="PANTHER" id="PTHR30511">
    <property type="entry name" value="ALANINE RACEMASE"/>
    <property type="match status" value="1"/>
</dbReference>
<dbReference type="HAMAP" id="MF_01201">
    <property type="entry name" value="Ala_racemase"/>
    <property type="match status" value="1"/>
</dbReference>
<dbReference type="AlphaFoldDB" id="A0A2T4IBB4"/>
<keyword evidence="10" id="KW-1185">Reference proteome</keyword>
<dbReference type="GO" id="GO:0005829">
    <property type="term" value="C:cytosol"/>
    <property type="evidence" value="ECO:0007669"/>
    <property type="project" value="TreeGrafter"/>
</dbReference>
<dbReference type="PRINTS" id="PR00992">
    <property type="entry name" value="ALARACEMASE"/>
</dbReference>
<dbReference type="CDD" id="cd06827">
    <property type="entry name" value="PLPDE_III_AR_proteobact"/>
    <property type="match status" value="1"/>
</dbReference>
<dbReference type="InterPro" id="IPR001608">
    <property type="entry name" value="Ala_racemase_N"/>
</dbReference>
<evidence type="ECO:0000256" key="5">
    <source>
        <dbReference type="HAMAP-Rule" id="MF_01201"/>
    </source>
</evidence>
<name>A0A2T4IBB4_9RHOO</name>
<dbReference type="Gene3D" id="2.40.37.10">
    <property type="entry name" value="Lyase, Ornithine Decarboxylase, Chain A, domain 1"/>
    <property type="match status" value="1"/>
</dbReference>
<dbReference type="GO" id="GO:0008784">
    <property type="term" value="F:alanine racemase activity"/>
    <property type="evidence" value="ECO:0007669"/>
    <property type="project" value="UniProtKB-UniRule"/>
</dbReference>
<comment type="catalytic activity">
    <reaction evidence="1 5">
        <text>L-alanine = D-alanine</text>
        <dbReference type="Rhea" id="RHEA:20249"/>
        <dbReference type="ChEBI" id="CHEBI:57416"/>
        <dbReference type="ChEBI" id="CHEBI:57972"/>
        <dbReference type="EC" id="5.1.1.1"/>
    </reaction>
</comment>
<dbReference type="InterPro" id="IPR011079">
    <property type="entry name" value="Ala_racemase_C"/>
</dbReference>
<feature type="modified residue" description="N6-(pyridoxal phosphate)lysine" evidence="5 6">
    <location>
        <position position="33"/>
    </location>
</feature>
<proteinExistence type="inferred from homology"/>
<dbReference type="RefSeq" id="WP_107494794.1">
    <property type="nucleotide sequence ID" value="NZ_PZKC01000020.1"/>
</dbReference>
<dbReference type="InterPro" id="IPR029066">
    <property type="entry name" value="PLP-binding_barrel"/>
</dbReference>
<evidence type="ECO:0000256" key="1">
    <source>
        <dbReference type="ARBA" id="ARBA00000316"/>
    </source>
</evidence>
<dbReference type="FunFam" id="3.20.20.10:FF:000002">
    <property type="entry name" value="Alanine racemase"/>
    <property type="match status" value="1"/>
</dbReference>
<evidence type="ECO:0000313" key="9">
    <source>
        <dbReference type="EMBL" id="PTD95061.1"/>
    </source>
</evidence>
<evidence type="ECO:0000256" key="3">
    <source>
        <dbReference type="ARBA" id="ARBA00022898"/>
    </source>
</evidence>
<evidence type="ECO:0000256" key="7">
    <source>
        <dbReference type="PIRSR" id="PIRSR600821-52"/>
    </source>
</evidence>